<comment type="caution">
    <text evidence="2">The sequence shown here is derived from an EMBL/GenBank/DDBJ whole genome shotgun (WGS) entry which is preliminary data.</text>
</comment>
<name>A0ABR2REJ7_9ROSI</name>
<reference evidence="2 3" key="1">
    <citation type="journal article" date="2024" name="G3 (Bethesda)">
        <title>Genome assembly of Hibiscus sabdariffa L. provides insights into metabolisms of medicinal natural products.</title>
        <authorList>
            <person name="Kim T."/>
        </authorList>
    </citation>
    <scope>NUCLEOTIDE SEQUENCE [LARGE SCALE GENOMIC DNA]</scope>
    <source>
        <strain evidence="2">TK-2024</strain>
        <tissue evidence="2">Old leaves</tissue>
    </source>
</reference>
<keyword evidence="3" id="KW-1185">Reference proteome</keyword>
<evidence type="ECO:0000313" key="3">
    <source>
        <dbReference type="Proteomes" id="UP001396334"/>
    </source>
</evidence>
<evidence type="ECO:0000313" key="2">
    <source>
        <dbReference type="EMBL" id="KAK9011337.1"/>
    </source>
</evidence>
<feature type="region of interest" description="Disordered" evidence="1">
    <location>
        <begin position="16"/>
        <end position="42"/>
    </location>
</feature>
<sequence>MILDSDMTIAAQQLMQLSEEDNNSNNNINRDDNNNKNNQTEECSAQSLCGITPAMIEEIFGKDEISRSIKKKYRFEYLQGDKAYGG</sequence>
<dbReference type="Proteomes" id="UP001396334">
    <property type="component" value="Unassembled WGS sequence"/>
</dbReference>
<organism evidence="2 3">
    <name type="scientific">Hibiscus sabdariffa</name>
    <name type="common">roselle</name>
    <dbReference type="NCBI Taxonomy" id="183260"/>
    <lineage>
        <taxon>Eukaryota</taxon>
        <taxon>Viridiplantae</taxon>
        <taxon>Streptophyta</taxon>
        <taxon>Embryophyta</taxon>
        <taxon>Tracheophyta</taxon>
        <taxon>Spermatophyta</taxon>
        <taxon>Magnoliopsida</taxon>
        <taxon>eudicotyledons</taxon>
        <taxon>Gunneridae</taxon>
        <taxon>Pentapetalae</taxon>
        <taxon>rosids</taxon>
        <taxon>malvids</taxon>
        <taxon>Malvales</taxon>
        <taxon>Malvaceae</taxon>
        <taxon>Malvoideae</taxon>
        <taxon>Hibiscus</taxon>
    </lineage>
</organism>
<protein>
    <submittedName>
        <fullName evidence="2">Uncharacterized protein</fullName>
    </submittedName>
</protein>
<dbReference type="EMBL" id="JBBPBN010000023">
    <property type="protein sequence ID" value="KAK9011337.1"/>
    <property type="molecule type" value="Genomic_DNA"/>
</dbReference>
<proteinExistence type="predicted"/>
<gene>
    <name evidence="2" type="ORF">V6N11_044189</name>
</gene>
<evidence type="ECO:0000256" key="1">
    <source>
        <dbReference type="SAM" id="MobiDB-lite"/>
    </source>
</evidence>
<accession>A0ABR2REJ7</accession>